<dbReference type="OrthoDB" id="4569527at2"/>
<accession>A0A076MSA0</accession>
<comment type="similarity">
    <text evidence="1">Belongs to the asp23 family.</text>
</comment>
<organism evidence="2 3">
    <name type="scientific">Amycolatopsis methanolica 239</name>
    <dbReference type="NCBI Taxonomy" id="1068978"/>
    <lineage>
        <taxon>Bacteria</taxon>
        <taxon>Bacillati</taxon>
        <taxon>Actinomycetota</taxon>
        <taxon>Actinomycetes</taxon>
        <taxon>Pseudonocardiales</taxon>
        <taxon>Pseudonocardiaceae</taxon>
        <taxon>Amycolatopsis</taxon>
        <taxon>Amycolatopsis methanolica group</taxon>
    </lineage>
</organism>
<name>A0A076MSA0_AMYME</name>
<proteinExistence type="inferred from homology"/>
<dbReference type="RefSeq" id="WP_017982375.1">
    <property type="nucleotide sequence ID" value="NZ_AQUL01000001.1"/>
</dbReference>
<dbReference type="KEGG" id="amq:AMETH_3447"/>
<evidence type="ECO:0008006" key="4">
    <source>
        <dbReference type="Google" id="ProtNLM"/>
    </source>
</evidence>
<dbReference type="EMBL" id="CP009110">
    <property type="protein sequence ID" value="AIJ23539.1"/>
    <property type="molecule type" value="Genomic_DNA"/>
</dbReference>
<dbReference type="eggNOG" id="COG1302">
    <property type="taxonomic scope" value="Bacteria"/>
</dbReference>
<evidence type="ECO:0000256" key="1">
    <source>
        <dbReference type="ARBA" id="ARBA00005721"/>
    </source>
</evidence>
<dbReference type="InterPro" id="IPR005531">
    <property type="entry name" value="Asp23"/>
</dbReference>
<dbReference type="Pfam" id="PF03780">
    <property type="entry name" value="Asp23"/>
    <property type="match status" value="1"/>
</dbReference>
<evidence type="ECO:0000313" key="3">
    <source>
        <dbReference type="Proteomes" id="UP000062973"/>
    </source>
</evidence>
<reference evidence="2 3" key="1">
    <citation type="submission" date="2014-07" db="EMBL/GenBank/DDBJ databases">
        <title>Whole Genome Sequence of the Amycolatopsis methanolica 239.</title>
        <authorList>
            <person name="Tang B."/>
        </authorList>
    </citation>
    <scope>NUCLEOTIDE SEQUENCE [LARGE SCALE GENOMIC DNA]</scope>
    <source>
        <strain evidence="2 3">239</strain>
    </source>
</reference>
<dbReference type="STRING" id="1068978.AMETH_3447"/>
<evidence type="ECO:0000313" key="2">
    <source>
        <dbReference type="EMBL" id="AIJ23539.1"/>
    </source>
</evidence>
<dbReference type="HOGENOM" id="CLU_139569_2_0_11"/>
<dbReference type="Proteomes" id="UP000062973">
    <property type="component" value="Chromosome"/>
</dbReference>
<gene>
    <name evidence="2" type="ORF">AMETH_3447</name>
</gene>
<keyword evidence="3" id="KW-1185">Reference proteome</keyword>
<sequence>MTVEAPQRRGTTVVADRAVQRIAEQVITGLDGVGGAARRVLGVAVGSGDPEQPANVTARVRDGRVSLAVELSVGYPAPVAHTTRAARERLAREVGELTGLVVERVDITVTALHSDRSRERSLA</sequence>
<dbReference type="PATRIC" id="fig|1068978.7.peg.3681"/>
<dbReference type="AlphaFoldDB" id="A0A076MSA0"/>
<protein>
    <recommendedName>
        <fullName evidence="4">Asp23/Gls24 family envelope stress response protein</fullName>
    </recommendedName>
</protein>